<dbReference type="GO" id="GO:0020037">
    <property type="term" value="F:heme binding"/>
    <property type="evidence" value="ECO:0007669"/>
    <property type="project" value="InterPro"/>
</dbReference>
<proteinExistence type="predicted"/>
<dbReference type="PANTHER" id="PTHR11475:SF141">
    <property type="entry name" value="CARDINAL"/>
    <property type="match status" value="1"/>
</dbReference>
<dbReference type="InterPro" id="IPR010255">
    <property type="entry name" value="Haem_peroxidase_sf"/>
</dbReference>
<protein>
    <recommendedName>
        <fullName evidence="9">VWFC domain-containing protein</fullName>
    </recommendedName>
</protein>
<dbReference type="PROSITE" id="PS50292">
    <property type="entry name" value="PEROXIDASE_3"/>
    <property type="match status" value="1"/>
</dbReference>
<dbReference type="GO" id="GO:0046872">
    <property type="term" value="F:metal ion binding"/>
    <property type="evidence" value="ECO:0007669"/>
    <property type="project" value="UniProtKB-KW"/>
</dbReference>
<dbReference type="EMBL" id="JAXCGZ010002053">
    <property type="protein sequence ID" value="KAK7084550.1"/>
    <property type="molecule type" value="Genomic_DNA"/>
</dbReference>
<dbReference type="PANTHER" id="PTHR11475">
    <property type="entry name" value="OXIDASE/PEROXIDASE"/>
    <property type="match status" value="1"/>
</dbReference>
<comment type="caution">
    <text evidence="10">The sequence shown here is derived from an EMBL/GenBank/DDBJ whole genome shotgun (WGS) entry which is preliminary data.</text>
</comment>
<keyword evidence="7" id="KW-0175">Coiled coil</keyword>
<keyword evidence="5" id="KW-0393">Immunoglobulin domain</keyword>
<evidence type="ECO:0000313" key="11">
    <source>
        <dbReference type="Proteomes" id="UP001381693"/>
    </source>
</evidence>
<feature type="region of interest" description="Disordered" evidence="8">
    <location>
        <begin position="600"/>
        <end position="631"/>
    </location>
</feature>
<dbReference type="Gene3D" id="1.10.640.10">
    <property type="entry name" value="Haem peroxidase domain superfamily, animal type"/>
    <property type="match status" value="2"/>
</dbReference>
<keyword evidence="6" id="KW-0479">Metal-binding</keyword>
<dbReference type="PROSITE" id="PS50184">
    <property type="entry name" value="VWFC_2"/>
    <property type="match status" value="1"/>
</dbReference>
<dbReference type="SUPFAM" id="SSF48113">
    <property type="entry name" value="Heme-dependent peroxidases"/>
    <property type="match status" value="2"/>
</dbReference>
<dbReference type="GO" id="GO:0005576">
    <property type="term" value="C:extracellular region"/>
    <property type="evidence" value="ECO:0007669"/>
    <property type="project" value="UniProtKB-SubCell"/>
</dbReference>
<dbReference type="InterPro" id="IPR037120">
    <property type="entry name" value="Haem_peroxidase_sf_animal"/>
</dbReference>
<organism evidence="10 11">
    <name type="scientific">Halocaridina rubra</name>
    <name type="common">Hawaiian red shrimp</name>
    <dbReference type="NCBI Taxonomy" id="373956"/>
    <lineage>
        <taxon>Eukaryota</taxon>
        <taxon>Metazoa</taxon>
        <taxon>Ecdysozoa</taxon>
        <taxon>Arthropoda</taxon>
        <taxon>Crustacea</taxon>
        <taxon>Multicrustacea</taxon>
        <taxon>Malacostraca</taxon>
        <taxon>Eumalacostraca</taxon>
        <taxon>Eucarida</taxon>
        <taxon>Decapoda</taxon>
        <taxon>Pleocyemata</taxon>
        <taxon>Caridea</taxon>
        <taxon>Atyoidea</taxon>
        <taxon>Atyidae</taxon>
        <taxon>Halocaridina</taxon>
    </lineage>
</organism>
<keyword evidence="6" id="KW-0349">Heme</keyword>
<gene>
    <name evidence="10" type="ORF">SK128_015650</name>
</gene>
<dbReference type="GO" id="GO:0004601">
    <property type="term" value="F:peroxidase activity"/>
    <property type="evidence" value="ECO:0007669"/>
    <property type="project" value="UniProtKB-KW"/>
</dbReference>
<evidence type="ECO:0000256" key="5">
    <source>
        <dbReference type="ARBA" id="ARBA00023319"/>
    </source>
</evidence>
<feature type="coiled-coil region" evidence="7">
    <location>
        <begin position="758"/>
        <end position="785"/>
    </location>
</feature>
<evidence type="ECO:0000259" key="9">
    <source>
        <dbReference type="PROSITE" id="PS50184"/>
    </source>
</evidence>
<name>A0AAN9AF30_HALRR</name>
<dbReference type="AlphaFoldDB" id="A0AAN9AF30"/>
<evidence type="ECO:0000256" key="7">
    <source>
        <dbReference type="SAM" id="Coils"/>
    </source>
</evidence>
<evidence type="ECO:0000256" key="1">
    <source>
        <dbReference type="ARBA" id="ARBA00004613"/>
    </source>
</evidence>
<dbReference type="InterPro" id="IPR001007">
    <property type="entry name" value="VWF_dom"/>
</dbReference>
<evidence type="ECO:0000256" key="6">
    <source>
        <dbReference type="PIRSR" id="PIRSR619791-2"/>
    </source>
</evidence>
<sequence length="1085" mass="121711">MLNLRYFIVICLCTESSRQYTSRLPDNETCLDQKGIIRENGEKWFVSFTCGLCSCIEGSVSCETVQTACPKAPHPMCTPVPGGCCPNYFCSKITCTDDGGYKRRLGDVWSSSDPCRPMECTEEGVRRTVNTCPPLSSQPYPACQIKSNINCCSYWECRGNCLDPYSFGRVCEHYQDQCLRDRECGEKESCCLVAGCGKECMTSCMEKNGDENIIHSIGESWKDSYVPALYYHCFKDDSDERYYSTLLNSSHSSHYIEDVILLHRRSAKEQGLLHAFRKLWPVKDFRYYLERFRKAAGGSQAYDGLSLSDEVLNFAERFNWNAVLPYLKSANGINTKFALDVGETLLQNQILASKIFFENSRPLDINSPSLKHQVSFGRTDPISMHMANLGHLISKATENLVASLNLPVSSISALSLLGESEECEQRFGAFLRPALSSDCDHRNKYRSFDGSCNNVDDNLMGAAFTQYRRILPPEYGDGISSIRMAKSGEPLPSARLVTSIISKGNINSQTHTLLQMSFGQFLGHDLIATPVSKGPNGEPLTCCDDFRAKLDLAVRSFTNGTHGLEDTEFVRPLQNNGTPAEMRTFSTLIKRIQASGNRILGSLRGNAPSSSQQLPQPPGHQSPLLPKTDDECAPIPIPNNDPFYARFRQICMEFARSLPAASCKFGPREQLNQQSSYLDASLIYGIKPETVNALRTFQKGLLKVQVTKEDQILLPPSSQKLDGCNTEQNFKKGEFCFVAGDGRVNEQMLLTFHQTVWAREHNRVARELKLKNKQWNDELLFQETRRIVIAELQHITYNEYLPTVLPAFVLKRMKLMPGTEGEQSSDYNSEMHVDISNAFATAAFRFGHSAVSDFIQRINSHGIVKSQALSTLFFNPFSLYEKNEVANIARGATGQPASKVDTHFSEEIAGKLFRGSLPFGLDLPAINIQRGRDHGIPGYVKWREHCGLSEVKTFEDLSFEMDADVINSMKALYKDVADIDLYIGGLAERPFLEGLVGPTFACVIADQFMRIKIGDRFWYENKDSPGAFTAAQMKALHNVTLARILCNNIPELQNIQIMPFLMKKPLNDEVSCRSLHIPTYSFQAW</sequence>
<evidence type="ECO:0000313" key="10">
    <source>
        <dbReference type="EMBL" id="KAK7084550.1"/>
    </source>
</evidence>
<keyword evidence="11" id="KW-1185">Reference proteome</keyword>
<reference evidence="10 11" key="1">
    <citation type="submission" date="2023-11" db="EMBL/GenBank/DDBJ databases">
        <title>Halocaridina rubra genome assembly.</title>
        <authorList>
            <person name="Smith C."/>
        </authorList>
    </citation>
    <scope>NUCLEOTIDE SEQUENCE [LARGE SCALE GENOMIC DNA]</scope>
    <source>
        <strain evidence="10">EP-1</strain>
        <tissue evidence="10">Whole</tissue>
    </source>
</reference>
<evidence type="ECO:0000256" key="2">
    <source>
        <dbReference type="ARBA" id="ARBA00022525"/>
    </source>
</evidence>
<evidence type="ECO:0000256" key="3">
    <source>
        <dbReference type="ARBA" id="ARBA00022559"/>
    </source>
</evidence>
<dbReference type="InterPro" id="IPR019791">
    <property type="entry name" value="Haem_peroxidase_animal"/>
</dbReference>
<accession>A0AAN9AF30</accession>
<feature type="binding site" description="axial binding residue" evidence="6">
    <location>
        <position position="848"/>
    </location>
    <ligand>
        <name>heme b</name>
        <dbReference type="ChEBI" id="CHEBI:60344"/>
    </ligand>
    <ligandPart>
        <name>Fe</name>
        <dbReference type="ChEBI" id="CHEBI:18248"/>
    </ligandPart>
</feature>
<dbReference type="Pfam" id="PF03098">
    <property type="entry name" value="An_peroxidase"/>
    <property type="match status" value="2"/>
</dbReference>
<keyword evidence="6" id="KW-0408">Iron</keyword>
<dbReference type="CDD" id="cd09823">
    <property type="entry name" value="peroxinectin_like"/>
    <property type="match status" value="1"/>
</dbReference>
<dbReference type="GO" id="GO:0006979">
    <property type="term" value="P:response to oxidative stress"/>
    <property type="evidence" value="ECO:0007669"/>
    <property type="project" value="InterPro"/>
</dbReference>
<dbReference type="FunFam" id="1.10.640.10:FF:000003">
    <property type="entry name" value="chorion peroxidase"/>
    <property type="match status" value="1"/>
</dbReference>
<keyword evidence="4" id="KW-0732">Signal</keyword>
<dbReference type="Proteomes" id="UP001381693">
    <property type="component" value="Unassembled WGS sequence"/>
</dbReference>
<keyword evidence="3" id="KW-0560">Oxidoreductase</keyword>
<evidence type="ECO:0000256" key="4">
    <source>
        <dbReference type="ARBA" id="ARBA00022729"/>
    </source>
</evidence>
<evidence type="ECO:0000256" key="8">
    <source>
        <dbReference type="SAM" id="MobiDB-lite"/>
    </source>
</evidence>
<feature type="domain" description="VWFC" evidence="9">
    <location>
        <begin position="28"/>
        <end position="91"/>
    </location>
</feature>
<keyword evidence="3" id="KW-0575">Peroxidase</keyword>
<keyword evidence="2" id="KW-0964">Secreted</keyword>
<comment type="subcellular location">
    <subcellularLocation>
        <location evidence="1">Secreted</location>
    </subcellularLocation>
</comment>